<keyword evidence="4" id="KW-1185">Reference proteome</keyword>
<feature type="domain" description="Sulfatase-modifying factor enzyme-like" evidence="2">
    <location>
        <begin position="41"/>
        <end position="289"/>
    </location>
</feature>
<protein>
    <submittedName>
        <fullName evidence="3">SUMF1/EgtB/PvdO family nonheme iron enzyme</fullName>
    </submittedName>
</protein>
<proteinExistence type="predicted"/>
<dbReference type="InterPro" id="IPR016187">
    <property type="entry name" value="CTDL_fold"/>
</dbReference>
<comment type="caution">
    <text evidence="3">The sequence shown here is derived from an EMBL/GenBank/DDBJ whole genome shotgun (WGS) entry which is preliminary data.</text>
</comment>
<sequence>MRRLSVSVAMILLAAAISACSQASPANTPPKSDADQAKAGQLILVKGGTFKDTKSNFYGQSITLPDFYIGQYEVTQREWIEVMGTNPSQFKGGDRPVEMVSWYDAIEYCNKKSVREGLTPYYTIDKSKQDPNNKSEYDTIKWIVTTNADANGYRLPSEAEWEYAASGGQLSQSYTYSGSNAPDEVSWNWRNAGTKYLSGDWNWPIIESNLNTTKYIGSKKPNELGLYDMSGNIREWSWNWYGDGLDNSSGAMRVVKGGGWLGDVVSNEVSYRGKFEASGFGPDQGFRVCRNA</sequence>
<dbReference type="RefSeq" id="WP_191205274.1">
    <property type="nucleotide sequence ID" value="NZ_JACXZA010000005.1"/>
</dbReference>
<evidence type="ECO:0000313" key="3">
    <source>
        <dbReference type="EMBL" id="MBD3920965.1"/>
    </source>
</evidence>
<feature type="chain" id="PRO_5045603919" evidence="1">
    <location>
        <begin position="24"/>
        <end position="292"/>
    </location>
</feature>
<accession>A0ABR8MZF3</accession>
<keyword evidence="1" id="KW-0732">Signal</keyword>
<evidence type="ECO:0000313" key="4">
    <source>
        <dbReference type="Proteomes" id="UP000609346"/>
    </source>
</evidence>
<dbReference type="EMBL" id="JACXZA010000005">
    <property type="protein sequence ID" value="MBD3920965.1"/>
    <property type="molecule type" value="Genomic_DNA"/>
</dbReference>
<dbReference type="PROSITE" id="PS51257">
    <property type="entry name" value="PROKAR_LIPOPROTEIN"/>
    <property type="match status" value="1"/>
</dbReference>
<reference evidence="3 4" key="1">
    <citation type="submission" date="2020-09" db="EMBL/GenBank/DDBJ databases">
        <title>Paenibacillus sp. strain PR3 16S rRNA gene Genome sequencing and assembly.</title>
        <authorList>
            <person name="Kim J."/>
        </authorList>
    </citation>
    <scope>NUCLEOTIDE SEQUENCE [LARGE SCALE GENOMIC DNA]</scope>
    <source>
        <strain evidence="3 4">PR3</strain>
    </source>
</reference>
<organism evidence="3 4">
    <name type="scientific">Paenibacillus terricola</name>
    <dbReference type="NCBI Taxonomy" id="2763503"/>
    <lineage>
        <taxon>Bacteria</taxon>
        <taxon>Bacillati</taxon>
        <taxon>Bacillota</taxon>
        <taxon>Bacilli</taxon>
        <taxon>Bacillales</taxon>
        <taxon>Paenibacillaceae</taxon>
        <taxon>Paenibacillus</taxon>
    </lineage>
</organism>
<dbReference type="PANTHER" id="PTHR23150:SF19">
    <property type="entry name" value="FORMYLGLYCINE-GENERATING ENZYME"/>
    <property type="match status" value="1"/>
</dbReference>
<dbReference type="SUPFAM" id="SSF56436">
    <property type="entry name" value="C-type lectin-like"/>
    <property type="match status" value="1"/>
</dbReference>
<dbReference type="Pfam" id="PF03781">
    <property type="entry name" value="FGE-sulfatase"/>
    <property type="match status" value="1"/>
</dbReference>
<dbReference type="Proteomes" id="UP000609346">
    <property type="component" value="Unassembled WGS sequence"/>
</dbReference>
<name>A0ABR8MZF3_9BACL</name>
<dbReference type="InterPro" id="IPR042095">
    <property type="entry name" value="SUMF_sf"/>
</dbReference>
<evidence type="ECO:0000259" key="2">
    <source>
        <dbReference type="Pfam" id="PF03781"/>
    </source>
</evidence>
<dbReference type="InterPro" id="IPR051043">
    <property type="entry name" value="Sulfatase_Mod_Factor_Kinase"/>
</dbReference>
<dbReference type="Gene3D" id="3.90.1580.10">
    <property type="entry name" value="paralog of FGE (formylglycine-generating enzyme)"/>
    <property type="match status" value="1"/>
</dbReference>
<dbReference type="PANTHER" id="PTHR23150">
    <property type="entry name" value="SULFATASE MODIFYING FACTOR 1, 2"/>
    <property type="match status" value="1"/>
</dbReference>
<feature type="signal peptide" evidence="1">
    <location>
        <begin position="1"/>
        <end position="23"/>
    </location>
</feature>
<dbReference type="InterPro" id="IPR005532">
    <property type="entry name" value="SUMF_dom"/>
</dbReference>
<gene>
    <name evidence="3" type="ORF">H8B09_19520</name>
</gene>
<evidence type="ECO:0000256" key="1">
    <source>
        <dbReference type="SAM" id="SignalP"/>
    </source>
</evidence>